<dbReference type="Proteomes" id="UP000034410">
    <property type="component" value="Chromosome"/>
</dbReference>
<organism evidence="4 5">
    <name type="scientific">Sedimenticola thiotaurini</name>
    <dbReference type="NCBI Taxonomy" id="1543721"/>
    <lineage>
        <taxon>Bacteria</taxon>
        <taxon>Pseudomonadati</taxon>
        <taxon>Pseudomonadota</taxon>
        <taxon>Gammaproteobacteria</taxon>
        <taxon>Chromatiales</taxon>
        <taxon>Sedimenticolaceae</taxon>
        <taxon>Sedimenticola</taxon>
    </lineage>
</organism>
<dbReference type="KEGG" id="seds:AAY24_17955"/>
<sequence length="185" mass="20066">MEAIDNKTSNKTDAGRTLAAFPVSLHVPGKRRGICRSDHLCTSISRTRIASLMPLPVGNQLIHTEPSIEKITSACRWAGIHDVIEKLPDGYQTQLGENGVGLSGGQRQRIAIARALLKRPEILIFDEATSNLDDHAAESIVATINNLNGKVTILFIAHKVPKKLFVNETVIVGQGNGNNMARKEA</sequence>
<feature type="domain" description="ABC transporter" evidence="3">
    <location>
        <begin position="78"/>
        <end position="130"/>
    </location>
</feature>
<dbReference type="GO" id="GO:0016887">
    <property type="term" value="F:ATP hydrolysis activity"/>
    <property type="evidence" value="ECO:0007669"/>
    <property type="project" value="InterPro"/>
</dbReference>
<accession>A0A0F7K035</accession>
<name>A0A0F7K035_9GAMM</name>
<evidence type="ECO:0000256" key="2">
    <source>
        <dbReference type="ARBA" id="ARBA00022840"/>
    </source>
</evidence>
<dbReference type="GO" id="GO:0005524">
    <property type="term" value="F:ATP binding"/>
    <property type="evidence" value="ECO:0007669"/>
    <property type="project" value="UniProtKB-KW"/>
</dbReference>
<dbReference type="PANTHER" id="PTHR43394:SF1">
    <property type="entry name" value="ATP-BINDING CASSETTE SUB-FAMILY B MEMBER 10, MITOCHONDRIAL"/>
    <property type="match status" value="1"/>
</dbReference>
<evidence type="ECO:0000259" key="3">
    <source>
        <dbReference type="Pfam" id="PF00005"/>
    </source>
</evidence>
<dbReference type="InterPro" id="IPR017871">
    <property type="entry name" value="ABC_transporter-like_CS"/>
</dbReference>
<gene>
    <name evidence="4" type="ORF">AAY24_17955</name>
</gene>
<evidence type="ECO:0000256" key="1">
    <source>
        <dbReference type="ARBA" id="ARBA00022741"/>
    </source>
</evidence>
<dbReference type="EMBL" id="CP011412">
    <property type="protein sequence ID" value="AKH21916.1"/>
    <property type="molecule type" value="Genomic_DNA"/>
</dbReference>
<keyword evidence="5" id="KW-1185">Reference proteome</keyword>
<dbReference type="InterPro" id="IPR039421">
    <property type="entry name" value="Type_1_exporter"/>
</dbReference>
<dbReference type="Gene3D" id="3.40.50.300">
    <property type="entry name" value="P-loop containing nucleotide triphosphate hydrolases"/>
    <property type="match status" value="1"/>
</dbReference>
<dbReference type="Pfam" id="PF00005">
    <property type="entry name" value="ABC_tran"/>
    <property type="match status" value="1"/>
</dbReference>
<keyword evidence="1" id="KW-0547">Nucleotide-binding</keyword>
<dbReference type="InterPro" id="IPR027417">
    <property type="entry name" value="P-loop_NTPase"/>
</dbReference>
<dbReference type="OrthoDB" id="6828292at2"/>
<evidence type="ECO:0000313" key="4">
    <source>
        <dbReference type="EMBL" id="AKH21916.1"/>
    </source>
</evidence>
<keyword evidence="2" id="KW-0067">ATP-binding</keyword>
<dbReference type="RefSeq" id="WP_046860837.1">
    <property type="nucleotide sequence ID" value="NZ_CP011412.1"/>
</dbReference>
<dbReference type="GO" id="GO:0015421">
    <property type="term" value="F:ABC-type oligopeptide transporter activity"/>
    <property type="evidence" value="ECO:0007669"/>
    <property type="project" value="TreeGrafter"/>
</dbReference>
<dbReference type="AlphaFoldDB" id="A0A0F7K035"/>
<proteinExistence type="predicted"/>
<dbReference type="SUPFAM" id="SSF52540">
    <property type="entry name" value="P-loop containing nucleoside triphosphate hydrolases"/>
    <property type="match status" value="1"/>
</dbReference>
<protein>
    <recommendedName>
        <fullName evidence="3">ABC transporter domain-containing protein</fullName>
    </recommendedName>
</protein>
<evidence type="ECO:0000313" key="5">
    <source>
        <dbReference type="Proteomes" id="UP000034410"/>
    </source>
</evidence>
<dbReference type="InterPro" id="IPR003439">
    <property type="entry name" value="ABC_transporter-like_ATP-bd"/>
</dbReference>
<dbReference type="PROSITE" id="PS00211">
    <property type="entry name" value="ABC_TRANSPORTER_1"/>
    <property type="match status" value="1"/>
</dbReference>
<dbReference type="PANTHER" id="PTHR43394">
    <property type="entry name" value="ATP-DEPENDENT PERMEASE MDL1, MITOCHONDRIAL"/>
    <property type="match status" value="1"/>
</dbReference>
<reference evidence="4 5" key="1">
    <citation type="journal article" date="2015" name="Genome Announc.">
        <title>Complete Genome Sequence of Sedimenticola thiotaurini Strain SIP-G1, a Polyphosphate- and Polyhydroxyalkanoate-Accumulating Sulfur-Oxidizing Gammaproteobacterium Isolated from Salt Marsh Sediments.</title>
        <authorList>
            <person name="Flood B.E."/>
            <person name="Jones D.S."/>
            <person name="Bailey J.V."/>
        </authorList>
    </citation>
    <scope>NUCLEOTIDE SEQUENCE [LARGE SCALE GENOMIC DNA]</scope>
    <source>
        <strain evidence="4 5">SIP-G1</strain>
    </source>
</reference>